<reference evidence="13" key="1">
    <citation type="submission" date="2022-10" db="EMBL/GenBank/DDBJ databases">
        <authorList>
            <person name="Byrne P K."/>
        </authorList>
    </citation>
    <scope>NUCLEOTIDE SEQUENCE</scope>
    <source>
        <strain evidence="13">IFO1815</strain>
    </source>
</reference>
<feature type="region of interest" description="Disordered" evidence="10">
    <location>
        <begin position="597"/>
        <end position="618"/>
    </location>
</feature>
<feature type="transmembrane region" description="Helical" evidence="11">
    <location>
        <begin position="403"/>
        <end position="424"/>
    </location>
</feature>
<sequence length="618" mass="68924">MKGLSSLINRKNDKIDSNLDEIENGMKTTELNSIEMQEQGKKSDFDLSHLEYGQISLTPSDNNEDNDEEVPRILDEVVQDAKDADESERGMPLMTALKTYPKAAAWSLLVSTTLIQEGYDTAILGSFYALPIFQKKYGSLNSKTGEYEISVSWQIGLSLCIVAGEIVGLQMTGPFVDYMGNRYTLILALFFLAAFTFILYFCKSLGMIAVGQVLCGMPWGCFQCLTVSYASEICPLALRYYLTTYSNLCWAFGQLFAAGIMKNSQNKYANSELGYKLPFALQWIWPLPLAIGIFFAPESPWWLIKKGRIEQAKISLERTLSGKGPEKELLVSMELDKIKVTIEKEQKLSDSEGSYWDCVKDCINRRRTRIACLCWIGQTTCGTQLIGYSTYFYEKAGVGTDTAFTFSIIQYCLGIAATFLSWWASKYFGRFDLYAFGLAIQTVLLFIIGGLGCSDTHGAKMGSGALLMVVAFFYNLGIAPVVFCLVSEIPSSRLRTKSIILARNAYNMACIVTAVLILYQLNSEKWNWGAKSGFFWGGLCFATLVWAVIDLPETSGRTFMEINELFRLGIPARKFKSTKVDPFAAAKAAGEVVHKDPKEDMETSMVEEGRSTPSIMNK</sequence>
<dbReference type="EMBL" id="OX365772">
    <property type="protein sequence ID" value="CAI4036673.1"/>
    <property type="molecule type" value="Genomic_DNA"/>
</dbReference>
<dbReference type="RefSeq" id="XP_056079791.1">
    <property type="nucleotide sequence ID" value="XM_056226033.1"/>
</dbReference>
<evidence type="ECO:0000256" key="10">
    <source>
        <dbReference type="SAM" id="MobiDB-lite"/>
    </source>
</evidence>
<dbReference type="PROSITE" id="PS50850">
    <property type="entry name" value="MFS"/>
    <property type="match status" value="1"/>
</dbReference>
<dbReference type="GO" id="GO:0005351">
    <property type="term" value="F:carbohydrate:proton symporter activity"/>
    <property type="evidence" value="ECO:0007669"/>
    <property type="project" value="TreeGrafter"/>
</dbReference>
<feature type="transmembrane region" description="Helical" evidence="11">
    <location>
        <begin position="464"/>
        <end position="486"/>
    </location>
</feature>
<evidence type="ECO:0000256" key="5">
    <source>
        <dbReference type="ARBA" id="ARBA00022692"/>
    </source>
</evidence>
<keyword evidence="4" id="KW-0762">Sugar transport</keyword>
<dbReference type="GO" id="GO:0016020">
    <property type="term" value="C:membrane"/>
    <property type="evidence" value="ECO:0007669"/>
    <property type="project" value="UniProtKB-SubCell"/>
</dbReference>
<feature type="transmembrane region" description="Helical" evidence="11">
    <location>
        <begin position="533"/>
        <end position="551"/>
    </location>
</feature>
<keyword evidence="3 9" id="KW-0813">Transport</keyword>
<feature type="transmembrane region" description="Helical" evidence="11">
    <location>
        <begin position="242"/>
        <end position="261"/>
    </location>
</feature>
<dbReference type="PANTHER" id="PTHR48022:SF5">
    <property type="entry name" value="ALPHA-GLUCOSIDES PERMEASE MPH2-RELATED"/>
    <property type="match status" value="1"/>
</dbReference>
<dbReference type="NCBIfam" id="TIGR00879">
    <property type="entry name" value="SP"/>
    <property type="match status" value="1"/>
</dbReference>
<keyword evidence="6 11" id="KW-1133">Transmembrane helix</keyword>
<feature type="domain" description="Major facilitator superfamily (MFS) profile" evidence="12">
    <location>
        <begin position="106"/>
        <end position="555"/>
    </location>
</feature>
<keyword evidence="5 11" id="KW-0812">Transmembrane</keyword>
<feature type="transmembrane region" description="Helical" evidence="11">
    <location>
        <begin position="498"/>
        <end position="521"/>
    </location>
</feature>
<evidence type="ECO:0000259" key="12">
    <source>
        <dbReference type="PROSITE" id="PS50850"/>
    </source>
</evidence>
<gene>
    <name evidence="13" type="primary">SMKI16G0015</name>
    <name evidence="13" type="ORF">SMKI_16G0015</name>
</gene>
<evidence type="ECO:0000256" key="9">
    <source>
        <dbReference type="RuleBase" id="RU003346"/>
    </source>
</evidence>
<evidence type="ECO:0000256" key="7">
    <source>
        <dbReference type="ARBA" id="ARBA00023136"/>
    </source>
</evidence>
<dbReference type="InterPro" id="IPR005828">
    <property type="entry name" value="MFS_sugar_transport-like"/>
</dbReference>
<evidence type="ECO:0000256" key="2">
    <source>
        <dbReference type="ARBA" id="ARBA00010992"/>
    </source>
</evidence>
<evidence type="ECO:0000256" key="1">
    <source>
        <dbReference type="ARBA" id="ARBA00004141"/>
    </source>
</evidence>
<keyword evidence="14" id="KW-1185">Reference proteome</keyword>
<evidence type="ECO:0000256" key="6">
    <source>
        <dbReference type="ARBA" id="ARBA00022989"/>
    </source>
</evidence>
<dbReference type="InterPro" id="IPR003663">
    <property type="entry name" value="Sugar/inositol_transpt"/>
</dbReference>
<dbReference type="PANTHER" id="PTHR48022">
    <property type="entry name" value="PLASTIDIC GLUCOSE TRANSPORTER 4"/>
    <property type="match status" value="1"/>
</dbReference>
<dbReference type="AlphaFoldDB" id="A0AA35ITL1"/>
<dbReference type="SUPFAM" id="SSF103473">
    <property type="entry name" value="MFS general substrate transporter"/>
    <property type="match status" value="1"/>
</dbReference>
<feature type="transmembrane region" description="Helical" evidence="11">
    <location>
        <begin position="281"/>
        <end position="304"/>
    </location>
</feature>
<keyword evidence="7 11" id="KW-0472">Membrane</keyword>
<dbReference type="PROSITE" id="PS00217">
    <property type="entry name" value="SUGAR_TRANSPORT_2"/>
    <property type="match status" value="1"/>
</dbReference>
<protein>
    <submittedName>
        <fullName evidence="13">SMKI16G0015 protein</fullName>
    </submittedName>
</protein>
<dbReference type="Proteomes" id="UP001161438">
    <property type="component" value="Chromosome 16"/>
</dbReference>
<evidence type="ECO:0000313" key="14">
    <source>
        <dbReference type="Proteomes" id="UP001161438"/>
    </source>
</evidence>
<feature type="transmembrane region" description="Helical" evidence="11">
    <location>
        <begin position="431"/>
        <end position="452"/>
    </location>
</feature>
<comment type="subcellular location">
    <subcellularLocation>
        <location evidence="1">Membrane</location>
        <topology evidence="1">Multi-pass membrane protein</topology>
    </subcellularLocation>
</comment>
<accession>A0AA35ITL1</accession>
<evidence type="ECO:0000256" key="8">
    <source>
        <dbReference type="ARBA" id="ARBA00026248"/>
    </source>
</evidence>
<dbReference type="FunFam" id="1.20.1250.20:FF:000254">
    <property type="entry name" value="MAL31p Maltose permease"/>
    <property type="match status" value="1"/>
</dbReference>
<evidence type="ECO:0000256" key="4">
    <source>
        <dbReference type="ARBA" id="ARBA00022597"/>
    </source>
</evidence>
<organism evidence="13 14">
    <name type="scientific">Saccharomyces mikatae IFO 1815</name>
    <dbReference type="NCBI Taxonomy" id="226126"/>
    <lineage>
        <taxon>Eukaryota</taxon>
        <taxon>Fungi</taxon>
        <taxon>Dikarya</taxon>
        <taxon>Ascomycota</taxon>
        <taxon>Saccharomycotina</taxon>
        <taxon>Saccharomycetes</taxon>
        <taxon>Saccharomycetales</taxon>
        <taxon>Saccharomycetaceae</taxon>
        <taxon>Saccharomyces</taxon>
    </lineage>
</organism>
<dbReference type="GO" id="GO:0000023">
    <property type="term" value="P:maltose metabolic process"/>
    <property type="evidence" value="ECO:0007669"/>
    <property type="project" value="UniProtKB-KW"/>
</dbReference>
<feature type="transmembrane region" description="Helical" evidence="11">
    <location>
        <begin position="183"/>
        <end position="201"/>
    </location>
</feature>
<evidence type="ECO:0000256" key="3">
    <source>
        <dbReference type="ARBA" id="ARBA00022448"/>
    </source>
</evidence>
<evidence type="ECO:0000256" key="11">
    <source>
        <dbReference type="SAM" id="Phobius"/>
    </source>
</evidence>
<keyword evidence="8" id="KW-0462">Maltose metabolism</keyword>
<feature type="transmembrane region" description="Helical" evidence="11">
    <location>
        <begin position="151"/>
        <end position="171"/>
    </location>
</feature>
<proteinExistence type="inferred from homology"/>
<dbReference type="InterPro" id="IPR020846">
    <property type="entry name" value="MFS_dom"/>
</dbReference>
<dbReference type="Pfam" id="PF00083">
    <property type="entry name" value="Sugar_tr"/>
    <property type="match status" value="1"/>
</dbReference>
<dbReference type="GeneID" id="80921598"/>
<name>A0AA35ITL1_SACMI</name>
<dbReference type="Gene3D" id="1.20.1250.20">
    <property type="entry name" value="MFS general substrate transporter like domains"/>
    <property type="match status" value="1"/>
</dbReference>
<dbReference type="InterPro" id="IPR036259">
    <property type="entry name" value="MFS_trans_sf"/>
</dbReference>
<comment type="similarity">
    <text evidence="2 9">Belongs to the major facilitator superfamily. Sugar transporter (TC 2.A.1.1) family.</text>
</comment>
<feature type="transmembrane region" description="Helical" evidence="11">
    <location>
        <begin position="370"/>
        <end position="391"/>
    </location>
</feature>
<dbReference type="InterPro" id="IPR005829">
    <property type="entry name" value="Sugar_transporter_CS"/>
</dbReference>
<dbReference type="InterPro" id="IPR050360">
    <property type="entry name" value="MFS_Sugar_Transporters"/>
</dbReference>
<evidence type="ECO:0000313" key="13">
    <source>
        <dbReference type="EMBL" id="CAI4036673.1"/>
    </source>
</evidence>